<dbReference type="InterPro" id="IPR006355">
    <property type="entry name" value="LHPP/HDHD2"/>
</dbReference>
<sequence>MNSTYKALLIDLSGVLYVGDEPVSGAAATLEQLRSAGLMLRFVTNTATQNHQAIINKLHSMGFIIDSQELFTAPVAAKHYIETNNLRPFCLIHDALKEDFQDLDQHQPNCVLLGDARDQLNYQSLNKAFQLCMEGSLLIGIGKNKYFKDKQGLMLDSGAFIHALEWAANTQAIIMGKPSYTFFTQAVRSTACSPNECLMIGDDVESDVIGAINAGLGGCLVRTGKYQPEDEMKIPATAHTIDTLSCLMSIL</sequence>
<dbReference type="InterPro" id="IPR023214">
    <property type="entry name" value="HAD_sf"/>
</dbReference>
<gene>
    <name evidence="9" type="ORF">B9G39_08940</name>
</gene>
<dbReference type="NCBIfam" id="TIGR01460">
    <property type="entry name" value="HAD-SF-IIA"/>
    <property type="match status" value="1"/>
</dbReference>
<evidence type="ECO:0000256" key="1">
    <source>
        <dbReference type="ARBA" id="ARBA00001946"/>
    </source>
</evidence>
<dbReference type="GO" id="GO:0005737">
    <property type="term" value="C:cytoplasm"/>
    <property type="evidence" value="ECO:0007669"/>
    <property type="project" value="UniProtKB-SubCell"/>
</dbReference>
<dbReference type="RefSeq" id="WP_094786868.1">
    <property type="nucleotide sequence ID" value="NZ_NDXW01000001.1"/>
</dbReference>
<keyword evidence="5" id="KW-0479">Metal-binding</keyword>
<evidence type="ECO:0000313" key="9">
    <source>
        <dbReference type="EMBL" id="RDH43558.1"/>
    </source>
</evidence>
<dbReference type="InterPro" id="IPR006357">
    <property type="entry name" value="HAD-SF_hydro_IIA"/>
</dbReference>
<dbReference type="NCBIfam" id="TIGR01458">
    <property type="entry name" value="HAD-SF-IIA-hyp3"/>
    <property type="match status" value="1"/>
</dbReference>
<dbReference type="GO" id="GO:0016791">
    <property type="term" value="F:phosphatase activity"/>
    <property type="evidence" value="ECO:0007669"/>
    <property type="project" value="InterPro"/>
</dbReference>
<evidence type="ECO:0000313" key="10">
    <source>
        <dbReference type="Proteomes" id="UP000257039"/>
    </source>
</evidence>
<dbReference type="Gene3D" id="3.40.50.1000">
    <property type="entry name" value="HAD superfamily/HAD-like"/>
    <property type="match status" value="2"/>
</dbReference>
<dbReference type="FunFam" id="3.40.50.1000:FF:000051">
    <property type="entry name" value="Phospholysine phosphohistidine inorganic pyrophosphate phosphatase"/>
    <property type="match status" value="1"/>
</dbReference>
<organism evidence="9 10">
    <name type="scientific">Zooshikella ganghwensis</name>
    <dbReference type="NCBI Taxonomy" id="202772"/>
    <lineage>
        <taxon>Bacteria</taxon>
        <taxon>Pseudomonadati</taxon>
        <taxon>Pseudomonadota</taxon>
        <taxon>Gammaproteobacteria</taxon>
        <taxon>Oceanospirillales</taxon>
        <taxon>Zooshikellaceae</taxon>
        <taxon>Zooshikella</taxon>
    </lineage>
</organism>
<protein>
    <recommendedName>
        <fullName evidence="8">Haloacid dehalogenase-like hydrolase domain-containing protein 2</fullName>
    </recommendedName>
</protein>
<comment type="caution">
    <text evidence="9">The sequence shown here is derived from an EMBL/GenBank/DDBJ whole genome shotgun (WGS) entry which is preliminary data.</text>
</comment>
<evidence type="ECO:0000256" key="5">
    <source>
        <dbReference type="ARBA" id="ARBA00022723"/>
    </source>
</evidence>
<accession>A0A4P9VJV4</accession>
<dbReference type="PANTHER" id="PTHR19288">
    <property type="entry name" value="4-NITROPHENYLPHOSPHATASE-RELATED"/>
    <property type="match status" value="1"/>
</dbReference>
<dbReference type="PANTHER" id="PTHR19288:SF46">
    <property type="entry name" value="HALOACID DEHALOGENASE-LIKE HYDROLASE DOMAIN-CONTAINING PROTEIN 2"/>
    <property type="match status" value="1"/>
</dbReference>
<evidence type="ECO:0000256" key="3">
    <source>
        <dbReference type="ARBA" id="ARBA00007958"/>
    </source>
</evidence>
<proteinExistence type="inferred from homology"/>
<dbReference type="GO" id="GO:0046872">
    <property type="term" value="F:metal ion binding"/>
    <property type="evidence" value="ECO:0007669"/>
    <property type="project" value="UniProtKB-KW"/>
</dbReference>
<name>A0A4P9VJV4_9GAMM</name>
<evidence type="ECO:0000256" key="7">
    <source>
        <dbReference type="ARBA" id="ARBA00022842"/>
    </source>
</evidence>
<dbReference type="SUPFAM" id="SSF56784">
    <property type="entry name" value="HAD-like"/>
    <property type="match status" value="1"/>
</dbReference>
<dbReference type="GO" id="GO:0016462">
    <property type="term" value="F:pyrophosphatase activity"/>
    <property type="evidence" value="ECO:0007669"/>
    <property type="project" value="UniProtKB-ARBA"/>
</dbReference>
<dbReference type="AlphaFoldDB" id="A0A4P9VJV4"/>
<evidence type="ECO:0000256" key="8">
    <source>
        <dbReference type="ARBA" id="ARBA00039666"/>
    </source>
</evidence>
<dbReference type="InterPro" id="IPR036412">
    <property type="entry name" value="HAD-like_sf"/>
</dbReference>
<keyword evidence="7" id="KW-0460">Magnesium</keyword>
<dbReference type="Proteomes" id="UP000257039">
    <property type="component" value="Unassembled WGS sequence"/>
</dbReference>
<keyword evidence="4" id="KW-0963">Cytoplasm</keyword>
<keyword evidence="6 9" id="KW-0378">Hydrolase</keyword>
<comment type="cofactor">
    <cofactor evidence="1">
        <name>Mg(2+)</name>
        <dbReference type="ChEBI" id="CHEBI:18420"/>
    </cofactor>
</comment>
<comment type="similarity">
    <text evidence="3">Belongs to the HAD-like hydrolase superfamily.</text>
</comment>
<dbReference type="Pfam" id="PF13242">
    <property type="entry name" value="Hydrolase_like"/>
    <property type="match status" value="1"/>
</dbReference>
<dbReference type="EMBL" id="NDXW01000001">
    <property type="protein sequence ID" value="RDH43558.1"/>
    <property type="molecule type" value="Genomic_DNA"/>
</dbReference>
<keyword evidence="10" id="KW-1185">Reference proteome</keyword>
<dbReference type="Pfam" id="PF13344">
    <property type="entry name" value="Hydrolase_6"/>
    <property type="match status" value="1"/>
</dbReference>
<evidence type="ECO:0000256" key="4">
    <source>
        <dbReference type="ARBA" id="ARBA00022490"/>
    </source>
</evidence>
<evidence type="ECO:0000256" key="2">
    <source>
        <dbReference type="ARBA" id="ARBA00004496"/>
    </source>
</evidence>
<reference evidence="9 10" key="1">
    <citation type="submission" date="2017-04" db="EMBL/GenBank/DDBJ databases">
        <title>Draft genome sequence of Zooshikella ganghwensis VG4 isolated from Red Sea sediments.</title>
        <authorList>
            <person name="Rehman Z."/>
            <person name="Alam I."/>
            <person name="Kamau A."/>
            <person name="Bajic V."/>
            <person name="Leiknes T."/>
        </authorList>
    </citation>
    <scope>NUCLEOTIDE SEQUENCE [LARGE SCALE GENOMIC DNA]</scope>
    <source>
        <strain evidence="9 10">VG4</strain>
    </source>
</reference>
<comment type="subcellular location">
    <subcellularLocation>
        <location evidence="2">Cytoplasm</location>
    </subcellularLocation>
</comment>
<evidence type="ECO:0000256" key="6">
    <source>
        <dbReference type="ARBA" id="ARBA00022801"/>
    </source>
</evidence>